<dbReference type="PANTHER" id="PTHR33495">
    <property type="entry name" value="ANTI-SIGMA FACTOR ANTAGONIST TM_1081-RELATED-RELATED"/>
    <property type="match status" value="1"/>
</dbReference>
<evidence type="ECO:0000259" key="1">
    <source>
        <dbReference type="PROSITE" id="PS50801"/>
    </source>
</evidence>
<organism evidence="3 4">
    <name type="scientific">Nocardiopsis alba</name>
    <dbReference type="NCBI Taxonomy" id="53437"/>
    <lineage>
        <taxon>Bacteria</taxon>
        <taxon>Bacillati</taxon>
        <taxon>Actinomycetota</taxon>
        <taxon>Actinomycetes</taxon>
        <taxon>Streptosporangiales</taxon>
        <taxon>Nocardiopsidaceae</taxon>
        <taxon>Nocardiopsis</taxon>
    </lineage>
</organism>
<dbReference type="Gene3D" id="3.30.750.24">
    <property type="entry name" value="STAS domain"/>
    <property type="match status" value="1"/>
</dbReference>
<feature type="domain" description="STAS" evidence="1">
    <location>
        <begin position="14"/>
        <end position="119"/>
    </location>
</feature>
<protein>
    <submittedName>
        <fullName evidence="3">STAS domain-containing protein</fullName>
    </submittedName>
</protein>
<dbReference type="InterPro" id="IPR036513">
    <property type="entry name" value="STAS_dom_sf"/>
</dbReference>
<gene>
    <name evidence="3" type="ORF">GTW20_08575</name>
    <name evidence="2" type="ORF">VSQ78_18265</name>
</gene>
<accession>A0A7K2IQT6</accession>
<dbReference type="Pfam" id="PF13466">
    <property type="entry name" value="STAS_2"/>
    <property type="match status" value="1"/>
</dbReference>
<dbReference type="AlphaFoldDB" id="A0A7K2IQT6"/>
<dbReference type="InterPro" id="IPR002645">
    <property type="entry name" value="STAS_dom"/>
</dbReference>
<evidence type="ECO:0000313" key="5">
    <source>
        <dbReference type="Proteomes" id="UP001585053"/>
    </source>
</evidence>
<name>A0A7K2IQT6_9ACTN</name>
<sequence length="119" mass="12636">MAVLDSDRERFPCDGLAVVRLEGEIDIATAEDAYVRLREAVLESCTVVDLSEVGFIDASGVNALVGATRLATGLGRHLLVAGPPGQLRRILDVLDLNDLLPTHPDAEAARATHVTHALS</sequence>
<evidence type="ECO:0000313" key="4">
    <source>
        <dbReference type="Proteomes" id="UP000467124"/>
    </source>
</evidence>
<keyword evidence="5" id="KW-1185">Reference proteome</keyword>
<dbReference type="SUPFAM" id="SSF52091">
    <property type="entry name" value="SpoIIaa-like"/>
    <property type="match status" value="1"/>
</dbReference>
<dbReference type="Proteomes" id="UP000467124">
    <property type="component" value="Unassembled WGS sequence"/>
</dbReference>
<dbReference type="CDD" id="cd07043">
    <property type="entry name" value="STAS_anti-anti-sigma_factors"/>
    <property type="match status" value="1"/>
</dbReference>
<reference evidence="3 4" key="1">
    <citation type="journal article" date="2019" name="Nat. Commun.">
        <title>The antimicrobial potential of Streptomyces from insect microbiomes.</title>
        <authorList>
            <person name="Chevrette M.G."/>
            <person name="Carlson C.M."/>
            <person name="Ortega H.E."/>
            <person name="Thomas C."/>
            <person name="Ananiev G.E."/>
            <person name="Barns K.J."/>
            <person name="Book A.J."/>
            <person name="Cagnazzo J."/>
            <person name="Carlos C."/>
            <person name="Flanigan W."/>
            <person name="Grubbs K.J."/>
            <person name="Horn H.A."/>
            <person name="Hoffmann F.M."/>
            <person name="Klassen J.L."/>
            <person name="Knack J.J."/>
            <person name="Lewin G.R."/>
            <person name="McDonald B.R."/>
            <person name="Muller L."/>
            <person name="Melo W.G.P."/>
            <person name="Pinto-Tomas A.A."/>
            <person name="Schmitz A."/>
            <person name="Wendt-Pienkowski E."/>
            <person name="Wildman S."/>
            <person name="Zhao M."/>
            <person name="Zhang F."/>
            <person name="Bugni T.S."/>
            <person name="Andes D.R."/>
            <person name="Pupo M.T."/>
            <person name="Currie C.R."/>
        </authorList>
    </citation>
    <scope>NUCLEOTIDE SEQUENCE [LARGE SCALE GENOMIC DNA]</scope>
    <source>
        <strain evidence="3 4">SID5840</strain>
    </source>
</reference>
<reference evidence="2 5" key="2">
    <citation type="submission" date="2024-01" db="EMBL/GenBank/DDBJ databases">
        <title>Genome mining of biosynthetic gene clusters to explore secondary metabolites of Streptomyces sp.</title>
        <authorList>
            <person name="Baig A."/>
            <person name="Ajitkumar Shintre N."/>
            <person name="Kumar H."/>
            <person name="Anbarasu A."/>
            <person name="Ramaiah S."/>
        </authorList>
    </citation>
    <scope>NUCLEOTIDE SEQUENCE [LARGE SCALE GENOMIC DNA]</scope>
    <source>
        <strain evidence="2 5">A01</strain>
    </source>
</reference>
<dbReference type="PROSITE" id="PS50801">
    <property type="entry name" value="STAS"/>
    <property type="match status" value="1"/>
</dbReference>
<dbReference type="Proteomes" id="UP001585053">
    <property type="component" value="Unassembled WGS sequence"/>
</dbReference>
<dbReference type="InterPro" id="IPR058548">
    <property type="entry name" value="MlaB-like_STAS"/>
</dbReference>
<evidence type="ECO:0000313" key="3">
    <source>
        <dbReference type="EMBL" id="MYR32321.1"/>
    </source>
</evidence>
<dbReference type="RefSeq" id="WP_014908948.1">
    <property type="nucleotide sequence ID" value="NZ_BAZE01000008.1"/>
</dbReference>
<dbReference type="EMBL" id="JAYMRS010000006">
    <property type="protein sequence ID" value="MFB8769656.1"/>
    <property type="molecule type" value="Genomic_DNA"/>
</dbReference>
<dbReference type="GeneID" id="91392581"/>
<dbReference type="GO" id="GO:0043856">
    <property type="term" value="F:anti-sigma factor antagonist activity"/>
    <property type="evidence" value="ECO:0007669"/>
    <property type="project" value="TreeGrafter"/>
</dbReference>
<evidence type="ECO:0000313" key="2">
    <source>
        <dbReference type="EMBL" id="MFB8769656.1"/>
    </source>
</evidence>
<dbReference type="EMBL" id="WWHY01000001">
    <property type="protein sequence ID" value="MYR32321.1"/>
    <property type="molecule type" value="Genomic_DNA"/>
</dbReference>
<comment type="caution">
    <text evidence="3">The sequence shown here is derived from an EMBL/GenBank/DDBJ whole genome shotgun (WGS) entry which is preliminary data.</text>
</comment>
<proteinExistence type="predicted"/>
<dbReference type="PANTHER" id="PTHR33495:SF2">
    <property type="entry name" value="ANTI-SIGMA FACTOR ANTAGONIST TM_1081-RELATED"/>
    <property type="match status" value="1"/>
</dbReference>
<dbReference type="OMA" id="VWFRIAA"/>